<evidence type="ECO:0000313" key="2">
    <source>
        <dbReference type="Proteomes" id="UP000245680"/>
    </source>
</evidence>
<gene>
    <name evidence="1" type="ORF">DKT77_14790</name>
</gene>
<dbReference type="AlphaFoldDB" id="A0A2V2LHJ1"/>
<comment type="caution">
    <text evidence="1">The sequence shown here is derived from an EMBL/GenBank/DDBJ whole genome shotgun (WGS) entry which is preliminary data.</text>
</comment>
<keyword evidence="2" id="KW-1185">Reference proteome</keyword>
<reference evidence="1 2" key="1">
    <citation type="submission" date="2018-05" db="EMBL/GenBank/DDBJ databases">
        <title>Rhodobacteraceae gen. nov., sp. nov. isolated from sea water.</title>
        <authorList>
            <person name="Ren Y."/>
        </authorList>
    </citation>
    <scope>NUCLEOTIDE SEQUENCE [LARGE SCALE GENOMIC DNA]</scope>
    <source>
        <strain evidence="1 2">TG-679</strain>
    </source>
</reference>
<accession>A0A2V2LHJ1</accession>
<protein>
    <submittedName>
        <fullName evidence="1">Uncharacterized protein</fullName>
    </submittedName>
</protein>
<sequence length="133" mass="13020">MLGGGSRVLIQGSVATLSRNTAQVTMVQFFDGLAGVSATLETVPTTVTASSLAGIDLYISARSSGFSASEAAALSAFETNGGALLILGENSGVGGSFNSIANDLLTALGSGMRLGSASIGSGFLTTPEVASAP</sequence>
<dbReference type="Proteomes" id="UP000245680">
    <property type="component" value="Unassembled WGS sequence"/>
</dbReference>
<organism evidence="1 2">
    <name type="scientific">Meridianimarinicoccus roseus</name>
    <dbReference type="NCBI Taxonomy" id="2072018"/>
    <lineage>
        <taxon>Bacteria</taxon>
        <taxon>Pseudomonadati</taxon>
        <taxon>Pseudomonadota</taxon>
        <taxon>Alphaproteobacteria</taxon>
        <taxon>Rhodobacterales</taxon>
        <taxon>Paracoccaceae</taxon>
        <taxon>Meridianimarinicoccus</taxon>
    </lineage>
</organism>
<evidence type="ECO:0000313" key="1">
    <source>
        <dbReference type="EMBL" id="PWR01859.1"/>
    </source>
</evidence>
<name>A0A2V2LHJ1_9RHOB</name>
<proteinExistence type="predicted"/>
<dbReference type="EMBL" id="QGKU01000047">
    <property type="protein sequence ID" value="PWR01859.1"/>
    <property type="molecule type" value="Genomic_DNA"/>
</dbReference>